<evidence type="ECO:0000256" key="1">
    <source>
        <dbReference type="ARBA" id="ARBA00004370"/>
    </source>
</evidence>
<feature type="transmembrane region" description="Helical" evidence="6">
    <location>
        <begin position="23"/>
        <end position="50"/>
    </location>
</feature>
<organism evidence="8 9">
    <name type="scientific">Arabidopsis thaliana</name>
    <name type="common">Mouse-ear cress</name>
    <dbReference type="NCBI Taxonomy" id="3702"/>
    <lineage>
        <taxon>Eukaryota</taxon>
        <taxon>Viridiplantae</taxon>
        <taxon>Streptophyta</taxon>
        <taxon>Embryophyta</taxon>
        <taxon>Tracheophyta</taxon>
        <taxon>Spermatophyta</taxon>
        <taxon>Magnoliopsida</taxon>
        <taxon>eudicotyledons</taxon>
        <taxon>Gunneridae</taxon>
        <taxon>Pentapetalae</taxon>
        <taxon>rosids</taxon>
        <taxon>malvids</taxon>
        <taxon>Brassicales</taxon>
        <taxon>Brassicaceae</taxon>
        <taxon>Camelineae</taxon>
        <taxon>Arabidopsis</taxon>
    </lineage>
</organism>
<keyword evidence="3 6" id="KW-1133">Transmembrane helix</keyword>
<proteinExistence type="predicted"/>
<keyword evidence="4 6" id="KW-0472">Membrane</keyword>
<dbReference type="PANTHER" id="PTHR31422:SF2">
    <property type="entry name" value="PROTEIN FLOURY 1-LIKE"/>
    <property type="match status" value="1"/>
</dbReference>
<dbReference type="PROSITE" id="PS51775">
    <property type="entry name" value="GTD_BINDING"/>
    <property type="match status" value="1"/>
</dbReference>
<dbReference type="Proteomes" id="UP000078284">
    <property type="component" value="Chromosome 1"/>
</dbReference>
<comment type="subcellular location">
    <subcellularLocation>
        <location evidence="1">Membrane</location>
    </subcellularLocation>
</comment>
<evidence type="ECO:0000256" key="2">
    <source>
        <dbReference type="ARBA" id="ARBA00022692"/>
    </source>
</evidence>
<feature type="domain" description="GTD-binding" evidence="7">
    <location>
        <begin position="186"/>
        <end position="278"/>
    </location>
</feature>
<protein>
    <recommendedName>
        <fullName evidence="7">GTD-binding domain-containing protein</fullName>
    </recommendedName>
</protein>
<keyword evidence="2 6" id="KW-0812">Transmembrane</keyword>
<dbReference type="EMBL" id="LUHQ01000001">
    <property type="protein sequence ID" value="OAP12380.1"/>
    <property type="molecule type" value="Genomic_DNA"/>
</dbReference>
<dbReference type="AlphaFoldDB" id="A0A178W1L3"/>
<evidence type="ECO:0000256" key="5">
    <source>
        <dbReference type="SAM" id="MobiDB-lite"/>
    </source>
</evidence>
<name>A0A178W1L3_ARATH</name>
<accession>A0A178W1L3</accession>
<reference evidence="9" key="1">
    <citation type="journal article" date="2016" name="Proc. Natl. Acad. Sci. U.S.A.">
        <title>Chromosome-level assembly of Arabidopsis thaliana Ler reveals the extent of translocation and inversion polymorphisms.</title>
        <authorList>
            <person name="Zapata L."/>
            <person name="Ding J."/>
            <person name="Willing E.M."/>
            <person name="Hartwig B."/>
            <person name="Bezdan D."/>
            <person name="Jiao W.B."/>
            <person name="Patel V."/>
            <person name="Velikkakam James G."/>
            <person name="Koornneef M."/>
            <person name="Ossowski S."/>
            <person name="Schneeberger K."/>
        </authorList>
    </citation>
    <scope>NUCLEOTIDE SEQUENCE [LARGE SCALE GENOMIC DNA]</scope>
    <source>
        <strain evidence="9">cv. Landsberg erecta</strain>
    </source>
</reference>
<dbReference type="ExpressionAtlas" id="A0A178W1L3">
    <property type="expression patterns" value="baseline and differential"/>
</dbReference>
<comment type="caution">
    <text evidence="8">The sequence shown here is derived from an EMBL/GenBank/DDBJ whole genome shotgun (WGS) entry which is preliminary data.</text>
</comment>
<dbReference type="PANTHER" id="PTHR31422">
    <property type="entry name" value="BNAANNG28530D PROTEIN"/>
    <property type="match status" value="1"/>
</dbReference>
<dbReference type="Pfam" id="PF04576">
    <property type="entry name" value="Zein-binding"/>
    <property type="match status" value="1"/>
</dbReference>
<feature type="compositionally biased region" description="Acidic residues" evidence="5">
    <location>
        <begin position="167"/>
        <end position="185"/>
    </location>
</feature>
<evidence type="ECO:0000256" key="6">
    <source>
        <dbReference type="SAM" id="Phobius"/>
    </source>
</evidence>
<dbReference type="GO" id="GO:0016020">
    <property type="term" value="C:membrane"/>
    <property type="evidence" value="ECO:0007669"/>
    <property type="project" value="UniProtKB-SubCell"/>
</dbReference>
<dbReference type="GO" id="GO:0080115">
    <property type="term" value="F:myosin XI tail binding"/>
    <property type="evidence" value="ECO:0007669"/>
    <property type="project" value="UniProtKB-ARBA"/>
</dbReference>
<evidence type="ECO:0000256" key="4">
    <source>
        <dbReference type="ARBA" id="ARBA00023136"/>
    </source>
</evidence>
<sequence>MDVYFFVMEITSFLKLLSQTDGFGFGIFVIGCSSQFFNLVFLCCLLLLGLKFLSFKGTSLFLQYLEKINRISPNIEFFNSFNREHKDCNNNNNNNNNGFISKSHLADGLDQKKPIILHWSSDSTNRLSWENCDLLLLRDGLDHIQNRENTVALSETELDEKNHHGEEEESEDEEESQSQNDEDQLLDVITLRTMVKRERKRGDYMKKELEKERRAAESAAEEAMAMLLKLRMEKSVVEMETKQYKRVAEQKQVYDQEVIQSLQWMLMKLDDDEDKIQM</sequence>
<evidence type="ECO:0000313" key="9">
    <source>
        <dbReference type="Proteomes" id="UP000078284"/>
    </source>
</evidence>
<dbReference type="InterPro" id="IPR007656">
    <property type="entry name" value="GTD-bd"/>
</dbReference>
<evidence type="ECO:0000259" key="7">
    <source>
        <dbReference type="PROSITE" id="PS51775"/>
    </source>
</evidence>
<gene>
    <name evidence="8" type="ordered locus">AXX17_At1g19150</name>
</gene>
<evidence type="ECO:0000256" key="3">
    <source>
        <dbReference type="ARBA" id="ARBA00022989"/>
    </source>
</evidence>
<evidence type="ECO:0000313" key="8">
    <source>
        <dbReference type="EMBL" id="OAP12380.1"/>
    </source>
</evidence>
<feature type="region of interest" description="Disordered" evidence="5">
    <location>
        <begin position="151"/>
        <end position="185"/>
    </location>
</feature>